<dbReference type="EMBL" id="BARV01028662">
    <property type="protein sequence ID" value="GAI36160.1"/>
    <property type="molecule type" value="Genomic_DNA"/>
</dbReference>
<accession>X1PAV1</accession>
<organism evidence="1">
    <name type="scientific">marine sediment metagenome</name>
    <dbReference type="NCBI Taxonomy" id="412755"/>
    <lineage>
        <taxon>unclassified sequences</taxon>
        <taxon>metagenomes</taxon>
        <taxon>ecological metagenomes</taxon>
    </lineage>
</organism>
<dbReference type="InterPro" id="IPR013320">
    <property type="entry name" value="ConA-like_dom_sf"/>
</dbReference>
<protein>
    <submittedName>
        <fullName evidence="1">Uncharacterized protein</fullName>
    </submittedName>
</protein>
<dbReference type="Gene3D" id="2.60.120.200">
    <property type="match status" value="1"/>
</dbReference>
<proteinExistence type="predicted"/>
<comment type="caution">
    <text evidence="1">The sequence shown here is derived from an EMBL/GenBank/DDBJ whole genome shotgun (WGS) entry which is preliminary data.</text>
</comment>
<reference evidence="1" key="1">
    <citation type="journal article" date="2014" name="Front. Microbiol.">
        <title>High frequency of phylogenetically diverse reductive dehalogenase-homologous genes in deep subseafloor sedimentary metagenomes.</title>
        <authorList>
            <person name="Kawai M."/>
            <person name="Futagami T."/>
            <person name="Toyoda A."/>
            <person name="Takaki Y."/>
            <person name="Nishi S."/>
            <person name="Hori S."/>
            <person name="Arai W."/>
            <person name="Tsubouchi T."/>
            <person name="Morono Y."/>
            <person name="Uchiyama I."/>
            <person name="Ito T."/>
            <person name="Fujiyama A."/>
            <person name="Inagaki F."/>
            <person name="Takami H."/>
        </authorList>
    </citation>
    <scope>NUCLEOTIDE SEQUENCE</scope>
    <source>
        <strain evidence="1">Expedition CK06-06</strain>
    </source>
</reference>
<dbReference type="AlphaFoldDB" id="X1PAV1"/>
<dbReference type="SUPFAM" id="SSF49899">
    <property type="entry name" value="Concanavalin A-like lectins/glucanases"/>
    <property type="match status" value="1"/>
</dbReference>
<sequence>PDSAYSFDGADDYIEVLDDDTLDLSGGLTISAWINSSDTSGARDIVAKWGAGLKRSYIFKDHNWSDNSRHHCFHNTYRGDTQFPQEASYRARRDDRRTG</sequence>
<evidence type="ECO:0000313" key="1">
    <source>
        <dbReference type="EMBL" id="GAI36160.1"/>
    </source>
</evidence>
<gene>
    <name evidence="1" type="ORF">S06H3_45842</name>
</gene>
<feature type="non-terminal residue" evidence="1">
    <location>
        <position position="1"/>
    </location>
</feature>
<name>X1PAV1_9ZZZZ</name>